<dbReference type="InterPro" id="IPR051396">
    <property type="entry name" value="Bact_Antivir_Def_Nuclease"/>
</dbReference>
<dbReference type="Pfam" id="PF13175">
    <property type="entry name" value="AAA_15"/>
    <property type="match status" value="1"/>
</dbReference>
<dbReference type="SUPFAM" id="SSF52540">
    <property type="entry name" value="P-loop containing nucleoside triphosphate hydrolases"/>
    <property type="match status" value="1"/>
</dbReference>
<dbReference type="KEGG" id="gtk:GT3570_16020"/>
<organism evidence="2 3">
    <name type="scientific">Geobacillus thermoleovorans</name>
    <name type="common">Bacillus thermoleovorans</name>
    <dbReference type="NCBI Taxonomy" id="33941"/>
    <lineage>
        <taxon>Bacteria</taxon>
        <taxon>Bacillati</taxon>
        <taxon>Bacillota</taxon>
        <taxon>Bacilli</taxon>
        <taxon>Bacillales</taxon>
        <taxon>Anoxybacillaceae</taxon>
        <taxon>Geobacillus</taxon>
        <taxon>Geobacillus thermoleovorans group</taxon>
    </lineage>
</organism>
<dbReference type="PANTHER" id="PTHR43581">
    <property type="entry name" value="ATP/GTP PHOSPHATASE"/>
    <property type="match status" value="1"/>
</dbReference>
<dbReference type="Gene3D" id="3.40.50.300">
    <property type="entry name" value="P-loop containing nucleotide triphosphate hydrolases"/>
    <property type="match status" value="1"/>
</dbReference>
<dbReference type="RefSeq" id="WP_011232738.1">
    <property type="nucleotide sequence ID" value="NZ_CP014335.1"/>
</dbReference>
<reference evidence="3" key="1">
    <citation type="submission" date="2018-02" db="EMBL/GenBank/DDBJ databases">
        <title>The complete genome of bacterial strain SGAirxxxx.</title>
        <authorList>
            <person name="Schuster S.C."/>
        </authorList>
    </citation>
    <scope>NUCLEOTIDE SEQUENCE [LARGE SCALE GENOMIC DNA]</scope>
    <source>
        <strain evidence="3">SGAir0734</strain>
    </source>
</reference>
<evidence type="ECO:0000259" key="1">
    <source>
        <dbReference type="Pfam" id="PF13175"/>
    </source>
</evidence>
<feature type="domain" description="Endonuclease GajA/Old nuclease/RecF-like AAA" evidence="1">
    <location>
        <begin position="3"/>
        <end position="349"/>
    </location>
</feature>
<protein>
    <recommendedName>
        <fullName evidence="1">Endonuclease GajA/Old nuclease/RecF-like AAA domain-containing protein</fullName>
    </recommendedName>
</protein>
<dbReference type="PANTHER" id="PTHR43581:SF2">
    <property type="entry name" value="EXCINUCLEASE ATPASE SUBUNIT"/>
    <property type="match status" value="1"/>
</dbReference>
<accession>A0A1C3D6F2</accession>
<sequence length="437" mass="51349">MARIRIEHFGPVKLFDEEITDVTVLIGPQASGKSTISKLIFFFQSIPDEWVNYLLSVRQTEENNPFFEFNKRLRRKFVGYFGTTKHMKPFHIRYEYDVEKFVRLDLKDGYVQIHFSDPLKREIQENFKHVVQMKKEMQYEEQQLDDFWNVSSWKVRQQNVLEKVKAAITEVFGDSKTPIFIPAGRSLVATLSDQLQDINPQQLDVLTEQFIERINLLKKMFSHSFEEIIEDRKKFSTEKIDFEAIRLAIKMIEGVMKGKYMFSDYGERIFFNEREYTKLKFSSSGQQEVVWILLLIFTIILERQRVFMVIEEPEAHLYPNAQKEMVALFALLLNVTNSTLVITTHSPYILSAFNIYLYAAKIGNKLDQRVHPIVDRKLRLSPERLKAYMLESEGGKFHYRSIIDNELQFIQAEAIDEASSAINRVLDELMEAEEAGE</sequence>
<dbReference type="InterPro" id="IPR041685">
    <property type="entry name" value="AAA_GajA/Old/RecF-like"/>
</dbReference>
<dbReference type="GeneID" id="32065150"/>
<proteinExistence type="predicted"/>
<name>A0A1C3D6F2_GEOTH</name>
<dbReference type="AlphaFoldDB" id="A0A1C3D6F2"/>
<gene>
    <name evidence="2" type="ORF">C1N76_08725</name>
</gene>
<dbReference type="Proteomes" id="UP000246996">
    <property type="component" value="Chromosome"/>
</dbReference>
<dbReference type="InterPro" id="IPR027417">
    <property type="entry name" value="P-loop_NTPase"/>
</dbReference>
<dbReference type="EMBL" id="CP027303">
    <property type="protein sequence ID" value="AWO74590.1"/>
    <property type="molecule type" value="Genomic_DNA"/>
</dbReference>
<evidence type="ECO:0000313" key="2">
    <source>
        <dbReference type="EMBL" id="AWO74590.1"/>
    </source>
</evidence>
<evidence type="ECO:0000313" key="3">
    <source>
        <dbReference type="Proteomes" id="UP000246996"/>
    </source>
</evidence>